<name>A0ABR0AUF9_9CRUS</name>
<sequence>MSILHFGHWRDGSAGTLGEEQEQVFSTFSSYSNSTKTMGAANRRDFLTGAMFYWDGRKEKGMARTLTRRLLIAMYRVQFYREKLNKLLSAKKIQLSELPVIQASLEEEARVARKKEKIA</sequence>
<proteinExistence type="predicted"/>
<dbReference type="PANTHER" id="PTHR33104">
    <property type="entry name" value="SI:DKEY-29D5.2"/>
    <property type="match status" value="1"/>
</dbReference>
<protein>
    <submittedName>
        <fullName evidence="1">Uncharacterized protein</fullName>
    </submittedName>
</protein>
<comment type="caution">
    <text evidence="1">The sequence shown here is derived from an EMBL/GenBank/DDBJ whole genome shotgun (WGS) entry which is preliminary data.</text>
</comment>
<keyword evidence="2" id="KW-1185">Reference proteome</keyword>
<dbReference type="PANTHER" id="PTHR33104:SF2">
    <property type="entry name" value="CXC3 LIKE CYSTEINE CLUSTER DOMAIN-CONTAINING PROTEIN"/>
    <property type="match status" value="1"/>
</dbReference>
<dbReference type="EMBL" id="JAOYFB010000039">
    <property type="protein sequence ID" value="KAK4028766.1"/>
    <property type="molecule type" value="Genomic_DNA"/>
</dbReference>
<dbReference type="Proteomes" id="UP001234178">
    <property type="component" value="Unassembled WGS sequence"/>
</dbReference>
<gene>
    <name evidence="1" type="ORF">OUZ56_021785</name>
</gene>
<reference evidence="1 2" key="1">
    <citation type="journal article" date="2023" name="Nucleic Acids Res.">
        <title>The hologenome of Daphnia magna reveals possible DNA methylation and microbiome-mediated evolution of the host genome.</title>
        <authorList>
            <person name="Chaturvedi A."/>
            <person name="Li X."/>
            <person name="Dhandapani V."/>
            <person name="Marshall H."/>
            <person name="Kissane S."/>
            <person name="Cuenca-Cambronero M."/>
            <person name="Asole G."/>
            <person name="Calvet F."/>
            <person name="Ruiz-Romero M."/>
            <person name="Marangio P."/>
            <person name="Guigo R."/>
            <person name="Rago D."/>
            <person name="Mirbahai L."/>
            <person name="Eastwood N."/>
            <person name="Colbourne J.K."/>
            <person name="Zhou J."/>
            <person name="Mallon E."/>
            <person name="Orsini L."/>
        </authorList>
    </citation>
    <scope>NUCLEOTIDE SEQUENCE [LARGE SCALE GENOMIC DNA]</scope>
    <source>
        <strain evidence="1">LRV0_1</strain>
    </source>
</reference>
<organism evidence="1 2">
    <name type="scientific">Daphnia magna</name>
    <dbReference type="NCBI Taxonomy" id="35525"/>
    <lineage>
        <taxon>Eukaryota</taxon>
        <taxon>Metazoa</taxon>
        <taxon>Ecdysozoa</taxon>
        <taxon>Arthropoda</taxon>
        <taxon>Crustacea</taxon>
        <taxon>Branchiopoda</taxon>
        <taxon>Diplostraca</taxon>
        <taxon>Cladocera</taxon>
        <taxon>Anomopoda</taxon>
        <taxon>Daphniidae</taxon>
        <taxon>Daphnia</taxon>
    </lineage>
</organism>
<evidence type="ECO:0000313" key="2">
    <source>
        <dbReference type="Proteomes" id="UP001234178"/>
    </source>
</evidence>
<evidence type="ECO:0000313" key="1">
    <source>
        <dbReference type="EMBL" id="KAK4028766.1"/>
    </source>
</evidence>
<accession>A0ABR0AUF9</accession>